<organism evidence="1 2">
    <name type="scientific">Entomophthora muscae</name>
    <dbReference type="NCBI Taxonomy" id="34485"/>
    <lineage>
        <taxon>Eukaryota</taxon>
        <taxon>Fungi</taxon>
        <taxon>Fungi incertae sedis</taxon>
        <taxon>Zoopagomycota</taxon>
        <taxon>Entomophthoromycotina</taxon>
        <taxon>Entomophthoromycetes</taxon>
        <taxon>Entomophthorales</taxon>
        <taxon>Entomophthoraceae</taxon>
        <taxon>Entomophthora</taxon>
    </lineage>
</organism>
<name>A0ACC2SSF1_9FUNG</name>
<gene>
    <name evidence="1" type="ORF">DSO57_1021349</name>
</gene>
<reference evidence="1" key="1">
    <citation type="submission" date="2022-04" db="EMBL/GenBank/DDBJ databases">
        <title>Genome of the entomopathogenic fungus Entomophthora muscae.</title>
        <authorList>
            <person name="Elya C."/>
            <person name="Lovett B.R."/>
            <person name="Lee E."/>
            <person name="Macias A.M."/>
            <person name="Hajek A.E."/>
            <person name="De Bivort B.L."/>
            <person name="Kasson M.T."/>
            <person name="De Fine Licht H.H."/>
            <person name="Stajich J.E."/>
        </authorList>
    </citation>
    <scope>NUCLEOTIDE SEQUENCE</scope>
    <source>
        <strain evidence="1">Berkeley</strain>
    </source>
</reference>
<protein>
    <submittedName>
        <fullName evidence="1">Uncharacterized protein</fullName>
    </submittedName>
</protein>
<dbReference type="Proteomes" id="UP001165960">
    <property type="component" value="Unassembled WGS sequence"/>
</dbReference>
<accession>A0ACC2SSF1</accession>
<dbReference type="EMBL" id="QTSX02004363">
    <property type="protein sequence ID" value="KAJ9065290.1"/>
    <property type="molecule type" value="Genomic_DNA"/>
</dbReference>
<sequence length="176" mass="19423">MFNSAVILSLSTILAQGDPWKCIVNPLQTSKYLCYYVTKNLYGFSDHPLSLEASPCNSAPAGPLSVTWQAIYACDNLPYETLELITRPPGDSKFGKVTKSAPLPPSPLQPMAKKSLRFRPKLQTRFGSFHTCYSNSILEPGNNATELKQGFCRFDYSFPTVDSNGHAVGEYSIRAC</sequence>
<proteinExistence type="predicted"/>
<keyword evidence="2" id="KW-1185">Reference proteome</keyword>
<evidence type="ECO:0000313" key="2">
    <source>
        <dbReference type="Proteomes" id="UP001165960"/>
    </source>
</evidence>
<evidence type="ECO:0000313" key="1">
    <source>
        <dbReference type="EMBL" id="KAJ9065290.1"/>
    </source>
</evidence>
<comment type="caution">
    <text evidence="1">The sequence shown here is derived from an EMBL/GenBank/DDBJ whole genome shotgun (WGS) entry which is preliminary data.</text>
</comment>